<dbReference type="Pfam" id="PF07974">
    <property type="entry name" value="EGF_2"/>
    <property type="match status" value="1"/>
</dbReference>
<organism evidence="4 5">
    <name type="scientific">Aphanomyces euteiches</name>
    <dbReference type="NCBI Taxonomy" id="100861"/>
    <lineage>
        <taxon>Eukaryota</taxon>
        <taxon>Sar</taxon>
        <taxon>Stramenopiles</taxon>
        <taxon>Oomycota</taxon>
        <taxon>Saprolegniomycetes</taxon>
        <taxon>Saprolegniales</taxon>
        <taxon>Verrucalvaceae</taxon>
        <taxon>Aphanomyces</taxon>
    </lineage>
</organism>
<feature type="disulfide bond" evidence="2">
    <location>
        <begin position="288"/>
        <end position="297"/>
    </location>
</feature>
<evidence type="ECO:0000256" key="2">
    <source>
        <dbReference type="PROSITE-ProRule" id="PRU00076"/>
    </source>
</evidence>
<evidence type="ECO:0000313" key="5">
    <source>
        <dbReference type="Proteomes" id="UP000481153"/>
    </source>
</evidence>
<dbReference type="PROSITE" id="PS00022">
    <property type="entry name" value="EGF_1"/>
    <property type="match status" value="2"/>
</dbReference>
<keyword evidence="2" id="KW-0245">EGF-like domain</keyword>
<feature type="disulfide bond" evidence="2">
    <location>
        <begin position="324"/>
        <end position="333"/>
    </location>
</feature>
<keyword evidence="5" id="KW-1185">Reference proteome</keyword>
<comment type="caution">
    <text evidence="4">The sequence shown here is derived from an EMBL/GenBank/DDBJ whole genome shotgun (WGS) entry which is preliminary data.</text>
</comment>
<feature type="domain" description="EGF-like" evidence="3">
    <location>
        <begin position="263"/>
        <end position="298"/>
    </location>
</feature>
<dbReference type="InterPro" id="IPR000742">
    <property type="entry name" value="EGF"/>
</dbReference>
<dbReference type="InterPro" id="IPR002049">
    <property type="entry name" value="LE_dom"/>
</dbReference>
<dbReference type="PROSITE" id="PS01186">
    <property type="entry name" value="EGF_2"/>
    <property type="match status" value="1"/>
</dbReference>
<protein>
    <recommendedName>
        <fullName evidence="3">EGF-like domain-containing protein</fullName>
    </recommendedName>
</protein>
<keyword evidence="1 2" id="KW-1015">Disulfide bond</keyword>
<dbReference type="InterPro" id="IPR013111">
    <property type="entry name" value="EGF_extracell"/>
</dbReference>
<proteinExistence type="predicted"/>
<comment type="caution">
    <text evidence="2">Lacks conserved residue(s) required for the propagation of feature annotation.</text>
</comment>
<evidence type="ECO:0000256" key="1">
    <source>
        <dbReference type="ARBA" id="ARBA00023157"/>
    </source>
</evidence>
<dbReference type="AlphaFoldDB" id="A0A6G0XG53"/>
<dbReference type="Proteomes" id="UP000481153">
    <property type="component" value="Unassembled WGS sequence"/>
</dbReference>
<dbReference type="PROSITE" id="PS50026">
    <property type="entry name" value="EGF_3"/>
    <property type="match status" value="2"/>
</dbReference>
<evidence type="ECO:0000259" key="3">
    <source>
        <dbReference type="PROSITE" id="PS50026"/>
    </source>
</evidence>
<dbReference type="CDD" id="cd00055">
    <property type="entry name" value="EGF_Lam"/>
    <property type="match status" value="1"/>
</dbReference>
<evidence type="ECO:0000313" key="4">
    <source>
        <dbReference type="EMBL" id="KAF0739211.1"/>
    </source>
</evidence>
<sequence length="378" mass="38669">MSSERTPLFHAGDSQDNSRSKKALLFAVGTVGALATVGYYHHATPALNAVEMPAVASLDEEPPVTISSSTPGSCKRTSDCAKYGDGYSCVALESNLVGLTLLSQCVKGDVCTGNINGACPTFNSWSTKFRQIQPVCAFAEVKNCDNALSADGTSVNPADANKTVTCYAATFKNAKGDTKDVNGIYKCVDAKLYAANKMGFLDLTPVQLLACAGNTTTDSNGITHASQLCNSHGTCGPVSQYNSTYGCKCNAGYSSADNCYAPVGNVCDGFGQCGSMGSCDPKNGQCICKAGANGDQCAKCDVSAAPESVCSGQGKCGVDGTCQCPPGLEGNHCEIRTKANNSATSSSNTTDSSPSSSAVSLSVSTVAGLALLALSFVM</sequence>
<name>A0A6G0XG53_9STRA</name>
<gene>
    <name evidence="4" type="ORF">Ae201684_005133</name>
</gene>
<accession>A0A6G0XG53</accession>
<dbReference type="VEuPathDB" id="FungiDB:AeMF1_019859"/>
<dbReference type="Gene3D" id="2.10.25.10">
    <property type="entry name" value="Laminin"/>
    <property type="match status" value="1"/>
</dbReference>
<feature type="domain" description="EGF-like" evidence="3">
    <location>
        <begin position="301"/>
        <end position="334"/>
    </location>
</feature>
<reference evidence="4 5" key="1">
    <citation type="submission" date="2019-07" db="EMBL/GenBank/DDBJ databases">
        <title>Genomics analysis of Aphanomyces spp. identifies a new class of oomycete effector associated with host adaptation.</title>
        <authorList>
            <person name="Gaulin E."/>
        </authorList>
    </citation>
    <scope>NUCLEOTIDE SEQUENCE [LARGE SCALE GENOMIC DNA]</scope>
    <source>
        <strain evidence="4 5">ATCC 201684</strain>
    </source>
</reference>
<dbReference type="EMBL" id="VJMJ01000066">
    <property type="protein sequence ID" value="KAF0739211.1"/>
    <property type="molecule type" value="Genomic_DNA"/>
</dbReference>